<protein>
    <submittedName>
        <fullName evidence="1">Uncharacterized protein</fullName>
    </submittedName>
</protein>
<gene>
    <name evidence="1" type="ORF">GGE15_005278</name>
</gene>
<organism evidence="1 2">
    <name type="scientific">Rhizobium esperanzae</name>
    <dbReference type="NCBI Taxonomy" id="1967781"/>
    <lineage>
        <taxon>Bacteria</taxon>
        <taxon>Pseudomonadati</taxon>
        <taxon>Pseudomonadota</taxon>
        <taxon>Alphaproteobacteria</taxon>
        <taxon>Hyphomicrobiales</taxon>
        <taxon>Rhizobiaceae</taxon>
        <taxon>Rhizobium/Agrobacterium group</taxon>
        <taxon>Rhizobium</taxon>
    </lineage>
</organism>
<accession>A0A7W6UPI5</accession>
<dbReference type="AlphaFoldDB" id="A0A7W6UPI5"/>
<proteinExistence type="predicted"/>
<comment type="caution">
    <text evidence="1">The sequence shown here is derived from an EMBL/GenBank/DDBJ whole genome shotgun (WGS) entry which is preliminary data.</text>
</comment>
<name>A0A7W6UPI5_9HYPH</name>
<reference evidence="1 2" key="1">
    <citation type="submission" date="2020-08" db="EMBL/GenBank/DDBJ databases">
        <title>Genomic Encyclopedia of Type Strains, Phase IV (KMG-V): Genome sequencing to study the core and pangenomes of soil and plant-associated prokaryotes.</title>
        <authorList>
            <person name="Whitman W."/>
        </authorList>
    </citation>
    <scope>NUCLEOTIDE SEQUENCE [LARGE SCALE GENOMIC DNA]</scope>
    <source>
        <strain evidence="1 2">SEMIA 414</strain>
    </source>
</reference>
<sequence>MGLSRREMFLSGLPRIIPVNQSFTIFCIYWYDFLNTEFAYRPFNCHDRRHTCCSHAEAVRHEGESLPRETGAACVAGVIKMTDCETLSRRQDMVTLHVKEDETAGLGERDYVDHVSAQKLSAFERIVVVGALVLLSVAGFAAYSSGNTDPMTTSAIAAPAGDNMPQHPAYGHCRDSSPYAERVC</sequence>
<dbReference type="Proteomes" id="UP000533724">
    <property type="component" value="Unassembled WGS sequence"/>
</dbReference>
<evidence type="ECO:0000313" key="2">
    <source>
        <dbReference type="Proteomes" id="UP000533724"/>
    </source>
</evidence>
<evidence type="ECO:0000313" key="1">
    <source>
        <dbReference type="EMBL" id="MBB4441987.1"/>
    </source>
</evidence>
<dbReference type="EMBL" id="JACIHI010000014">
    <property type="protein sequence ID" value="MBB4441987.1"/>
    <property type="molecule type" value="Genomic_DNA"/>
</dbReference>